<sequence length="240" mass="26298">MPLVIGLAGTIAAGKSTVAQLLVERGAHHCDADKLVHRLYDPGTPGFARVVEAFGEEIVGPDGYIDRKVLGAKVFGKPEEMNRLTRAIGSITEAVKGVIDGWRAELGDDAICVMEAVNLMEPGYARWCDQTWLIGVDDAIARQRLIETRGMSEEEANQRLASMVPLEVRAPGADWVYRNNGTLEELREAVYGELDRLLAKRAAGEPLESKFPAWWAAFLERNRERLKATGVTIPEQAAGS</sequence>
<dbReference type="HAMAP" id="MF_00376">
    <property type="entry name" value="Dephospho_CoA_kinase"/>
    <property type="match status" value="1"/>
</dbReference>
<keyword evidence="2 3" id="KW-0067">ATP-binding</keyword>
<dbReference type="PANTHER" id="PTHR10695:SF46">
    <property type="entry name" value="BIFUNCTIONAL COENZYME A SYNTHASE-RELATED"/>
    <property type="match status" value="1"/>
</dbReference>
<dbReference type="Proteomes" id="UP000326331">
    <property type="component" value="Chromosome"/>
</dbReference>
<keyword evidence="3 5" id="KW-0418">Kinase</keyword>
<dbReference type="Gene3D" id="3.40.50.300">
    <property type="entry name" value="P-loop containing nucleotide triphosphate hydrolases"/>
    <property type="match status" value="1"/>
</dbReference>
<comment type="subcellular location">
    <subcellularLocation>
        <location evidence="3">Cytoplasm</location>
    </subcellularLocation>
</comment>
<reference evidence="5 6" key="2">
    <citation type="submission" date="2019-10" db="EMBL/GenBank/DDBJ databases">
        <title>Thermopilla bonchosmolovskayae gen. nov., sp. nov., a moderately thermophilic Chloroflexi bacterium from a Chukotka hot spring (Arctic, Russia), representing a novel classis Thermopillaia, which include previously uncultivated lineage OLB14.</title>
        <authorList>
            <person name="Kochetkova T.V."/>
            <person name="Zayulina K.S."/>
            <person name="Zhigarkov V.S."/>
            <person name="Minaev N.V."/>
            <person name="Novikov A."/>
            <person name="Toshchakov S.V."/>
            <person name="Elcheninov A.G."/>
            <person name="Kublanov I.V."/>
        </authorList>
    </citation>
    <scope>NUCLEOTIDE SEQUENCE [LARGE SCALE GENOMIC DNA]</scope>
    <source>
        <strain evidence="5 6">3753O</strain>
    </source>
</reference>
<dbReference type="NCBIfam" id="TIGR00152">
    <property type="entry name" value="dephospho-CoA kinase"/>
    <property type="match status" value="1"/>
</dbReference>
<dbReference type="PANTHER" id="PTHR10695">
    <property type="entry name" value="DEPHOSPHO-COA KINASE-RELATED"/>
    <property type="match status" value="1"/>
</dbReference>
<comment type="similarity">
    <text evidence="3">Belongs to the CoaE family.</text>
</comment>
<dbReference type="CDD" id="cd02022">
    <property type="entry name" value="DPCK"/>
    <property type="match status" value="1"/>
</dbReference>
<dbReference type="PROSITE" id="PS51219">
    <property type="entry name" value="DPCK"/>
    <property type="match status" value="1"/>
</dbReference>
<evidence type="ECO:0000256" key="4">
    <source>
        <dbReference type="NCBIfam" id="TIGR00152"/>
    </source>
</evidence>
<protein>
    <recommendedName>
        <fullName evidence="3 4">Dephospho-CoA kinase</fullName>
        <ecNumber evidence="3 4">2.7.1.24</ecNumber>
    </recommendedName>
    <alternativeName>
        <fullName evidence="3">Dephosphocoenzyme A kinase</fullName>
    </alternativeName>
</protein>
<feature type="binding site" evidence="3">
    <location>
        <begin position="12"/>
        <end position="17"/>
    </location>
    <ligand>
        <name>ATP</name>
        <dbReference type="ChEBI" id="CHEBI:30616"/>
    </ligand>
</feature>
<proteinExistence type="inferred from homology"/>
<gene>
    <name evidence="3" type="primary">coaE</name>
    <name evidence="5" type="ORF">Tbon_10730</name>
</gene>
<dbReference type="RefSeq" id="WP_158067699.1">
    <property type="nucleotide sequence ID" value="NZ_CP042829.1"/>
</dbReference>
<keyword evidence="3" id="KW-0963">Cytoplasm</keyword>
<dbReference type="EC" id="2.7.1.24" evidence="3 4"/>
<keyword evidence="1 3" id="KW-0547">Nucleotide-binding</keyword>
<keyword evidence="3" id="KW-0173">Coenzyme A biosynthesis</keyword>
<name>A0ABX6C390_9CHLR</name>
<dbReference type="InterPro" id="IPR027417">
    <property type="entry name" value="P-loop_NTPase"/>
</dbReference>
<evidence type="ECO:0000256" key="3">
    <source>
        <dbReference type="HAMAP-Rule" id="MF_00376"/>
    </source>
</evidence>
<accession>A0ABX6C390</accession>
<keyword evidence="3 5" id="KW-0808">Transferase</keyword>
<dbReference type="GO" id="GO:0004140">
    <property type="term" value="F:dephospho-CoA kinase activity"/>
    <property type="evidence" value="ECO:0007669"/>
    <property type="project" value="UniProtKB-EC"/>
</dbReference>
<dbReference type="SUPFAM" id="SSF52540">
    <property type="entry name" value="P-loop containing nucleoside triphosphate hydrolases"/>
    <property type="match status" value="1"/>
</dbReference>
<organism evidence="5 6">
    <name type="scientific">Tepidiforma bonchosmolovskayae</name>
    <dbReference type="NCBI Taxonomy" id="2601677"/>
    <lineage>
        <taxon>Bacteria</taxon>
        <taxon>Bacillati</taxon>
        <taxon>Chloroflexota</taxon>
        <taxon>Tepidiformia</taxon>
        <taxon>Tepidiformales</taxon>
        <taxon>Tepidiformaceae</taxon>
        <taxon>Tepidiforma</taxon>
    </lineage>
</organism>
<dbReference type="Pfam" id="PF01121">
    <property type="entry name" value="CoaE"/>
    <property type="match status" value="1"/>
</dbReference>
<evidence type="ECO:0000313" key="5">
    <source>
        <dbReference type="EMBL" id="QFG03749.1"/>
    </source>
</evidence>
<dbReference type="EMBL" id="CP042829">
    <property type="protein sequence ID" value="QFG03749.1"/>
    <property type="molecule type" value="Genomic_DNA"/>
</dbReference>
<evidence type="ECO:0000256" key="1">
    <source>
        <dbReference type="ARBA" id="ARBA00022741"/>
    </source>
</evidence>
<evidence type="ECO:0000256" key="2">
    <source>
        <dbReference type="ARBA" id="ARBA00022840"/>
    </source>
</evidence>
<keyword evidence="6" id="KW-1185">Reference proteome</keyword>
<comment type="pathway">
    <text evidence="3">Cofactor biosynthesis; coenzyme A biosynthesis; CoA from (R)-pantothenate: step 5/5.</text>
</comment>
<evidence type="ECO:0000313" key="6">
    <source>
        <dbReference type="Proteomes" id="UP000326331"/>
    </source>
</evidence>
<comment type="catalytic activity">
    <reaction evidence="3">
        <text>3'-dephospho-CoA + ATP = ADP + CoA + H(+)</text>
        <dbReference type="Rhea" id="RHEA:18245"/>
        <dbReference type="ChEBI" id="CHEBI:15378"/>
        <dbReference type="ChEBI" id="CHEBI:30616"/>
        <dbReference type="ChEBI" id="CHEBI:57287"/>
        <dbReference type="ChEBI" id="CHEBI:57328"/>
        <dbReference type="ChEBI" id="CHEBI:456216"/>
        <dbReference type="EC" id="2.7.1.24"/>
    </reaction>
</comment>
<dbReference type="InterPro" id="IPR001977">
    <property type="entry name" value="Depp_CoAkinase"/>
</dbReference>
<comment type="function">
    <text evidence="3">Catalyzes the phosphorylation of the 3'-hydroxyl group of dephosphocoenzyme A to form coenzyme A.</text>
</comment>
<reference evidence="5 6" key="1">
    <citation type="submission" date="2019-08" db="EMBL/GenBank/DDBJ databases">
        <authorList>
            <person name="Toschakov S.V."/>
        </authorList>
    </citation>
    <scope>NUCLEOTIDE SEQUENCE [LARGE SCALE GENOMIC DNA]</scope>
    <source>
        <strain evidence="5 6">3753O</strain>
    </source>
</reference>